<dbReference type="Proteomes" id="UP001210169">
    <property type="component" value="Chromosome"/>
</dbReference>
<dbReference type="SUPFAM" id="SSF46689">
    <property type="entry name" value="Homeodomain-like"/>
    <property type="match status" value="1"/>
</dbReference>
<dbReference type="EMBL" id="CP114203">
    <property type="protein sequence ID" value="WAU05446.1"/>
    <property type="molecule type" value="Genomic_DNA"/>
</dbReference>
<accession>A0ABY7J2D8</accession>
<feature type="domain" description="HTH tetR-type" evidence="6">
    <location>
        <begin position="12"/>
        <end position="72"/>
    </location>
</feature>
<evidence type="ECO:0000259" key="6">
    <source>
        <dbReference type="PROSITE" id="PS50977"/>
    </source>
</evidence>
<dbReference type="InterPro" id="IPR036271">
    <property type="entry name" value="Tet_transcr_reg_TetR-rel_C_sf"/>
</dbReference>
<dbReference type="PRINTS" id="PR00455">
    <property type="entry name" value="HTHTETR"/>
</dbReference>
<keyword evidence="3" id="KW-0804">Transcription</keyword>
<dbReference type="RefSeq" id="WP_266440417.1">
    <property type="nucleotide sequence ID" value="NZ_CP114203.1"/>
</dbReference>
<dbReference type="PROSITE" id="PS01081">
    <property type="entry name" value="HTH_TETR_1"/>
    <property type="match status" value="1"/>
</dbReference>
<evidence type="ECO:0000256" key="1">
    <source>
        <dbReference type="ARBA" id="ARBA00023015"/>
    </source>
</evidence>
<keyword evidence="1" id="KW-0805">Transcription regulation</keyword>
<feature type="region of interest" description="Disordered" evidence="5">
    <location>
        <begin position="194"/>
        <end position="246"/>
    </location>
</feature>
<dbReference type="InterPro" id="IPR001647">
    <property type="entry name" value="HTH_TetR"/>
</dbReference>
<dbReference type="PANTHER" id="PTHR30055">
    <property type="entry name" value="HTH-TYPE TRANSCRIPTIONAL REGULATOR RUTR"/>
    <property type="match status" value="1"/>
</dbReference>
<dbReference type="Pfam" id="PF17918">
    <property type="entry name" value="TetR_C_15"/>
    <property type="match status" value="1"/>
</dbReference>
<evidence type="ECO:0000256" key="5">
    <source>
        <dbReference type="SAM" id="MobiDB-lite"/>
    </source>
</evidence>
<feature type="compositionally biased region" description="Low complexity" evidence="5">
    <location>
        <begin position="224"/>
        <end position="240"/>
    </location>
</feature>
<dbReference type="InterPro" id="IPR009057">
    <property type="entry name" value="Homeodomain-like_sf"/>
</dbReference>
<dbReference type="Pfam" id="PF00440">
    <property type="entry name" value="TetR_N"/>
    <property type="match status" value="1"/>
</dbReference>
<dbReference type="PROSITE" id="PS50977">
    <property type="entry name" value="HTH_TETR_2"/>
    <property type="match status" value="1"/>
</dbReference>
<evidence type="ECO:0000313" key="8">
    <source>
        <dbReference type="Proteomes" id="UP001210169"/>
    </source>
</evidence>
<gene>
    <name evidence="7" type="ORF">STRNI_003822</name>
</gene>
<keyword evidence="2 4" id="KW-0238">DNA-binding</keyword>
<sequence length="246" mass="27010">MSEIDRSRAARAEARTRIEEVAARLFAERGFAGTTIGEIAAEAGLSKPMLYRHFDSKQELHLALLERHRDELAAAPVRELLHGEGDLDTRMTAMYDAWFGYVESHPYTWRMMFRDTTGDAQVQAFHRELQRRQRETDMALLREFVPGLPEAELEPLGEAIRSALYGLALWWLDRPDQPRELLVATMTRITRGLISTVEGPNAEGPKAEGPKAEGPNAEMPDATSAGTPDAPGPSGASPSGAAGGTD</sequence>
<keyword evidence="8" id="KW-1185">Reference proteome</keyword>
<dbReference type="InterPro" id="IPR023772">
    <property type="entry name" value="DNA-bd_HTH_TetR-type_CS"/>
</dbReference>
<name>A0ABY7J2D8_STRNI</name>
<organism evidence="7 8">
    <name type="scientific">Streptomyces nigrescens</name>
    <dbReference type="NCBI Taxonomy" id="1920"/>
    <lineage>
        <taxon>Bacteria</taxon>
        <taxon>Bacillati</taxon>
        <taxon>Actinomycetota</taxon>
        <taxon>Actinomycetes</taxon>
        <taxon>Kitasatosporales</taxon>
        <taxon>Streptomycetaceae</taxon>
        <taxon>Streptomyces</taxon>
    </lineage>
</organism>
<proteinExistence type="predicted"/>
<dbReference type="Gene3D" id="1.10.357.10">
    <property type="entry name" value="Tetracycline Repressor, domain 2"/>
    <property type="match status" value="1"/>
</dbReference>
<dbReference type="GeneID" id="301332991"/>
<evidence type="ECO:0000256" key="2">
    <source>
        <dbReference type="ARBA" id="ARBA00023125"/>
    </source>
</evidence>
<evidence type="ECO:0000313" key="7">
    <source>
        <dbReference type="EMBL" id="WAU05446.1"/>
    </source>
</evidence>
<dbReference type="SUPFAM" id="SSF48498">
    <property type="entry name" value="Tetracyclin repressor-like, C-terminal domain"/>
    <property type="match status" value="1"/>
</dbReference>
<evidence type="ECO:0000256" key="4">
    <source>
        <dbReference type="PROSITE-ProRule" id="PRU00335"/>
    </source>
</evidence>
<evidence type="ECO:0000256" key="3">
    <source>
        <dbReference type="ARBA" id="ARBA00023163"/>
    </source>
</evidence>
<reference evidence="7 8" key="1">
    <citation type="submission" date="2022-12" db="EMBL/GenBank/DDBJ databases">
        <authorList>
            <person name="Ruckert C."/>
            <person name="Busche T."/>
            <person name="Kalinowski J."/>
            <person name="Wittmann C."/>
        </authorList>
    </citation>
    <scope>NUCLEOTIDE SEQUENCE [LARGE SCALE GENOMIC DNA]</scope>
    <source>
        <strain evidence="7 8">DSM 40276</strain>
    </source>
</reference>
<dbReference type="PANTHER" id="PTHR30055:SF234">
    <property type="entry name" value="HTH-TYPE TRANSCRIPTIONAL REGULATOR BETI"/>
    <property type="match status" value="1"/>
</dbReference>
<dbReference type="InterPro" id="IPR050109">
    <property type="entry name" value="HTH-type_TetR-like_transc_reg"/>
</dbReference>
<dbReference type="InterPro" id="IPR041669">
    <property type="entry name" value="TetR_C_15"/>
</dbReference>
<protein>
    <submittedName>
        <fullName evidence="7">TetR/AcrR family transcriptional regulator</fullName>
    </submittedName>
</protein>
<feature type="DNA-binding region" description="H-T-H motif" evidence="4">
    <location>
        <begin position="35"/>
        <end position="54"/>
    </location>
</feature>